<evidence type="ECO:0000313" key="3">
    <source>
        <dbReference type="Proteomes" id="UP000823775"/>
    </source>
</evidence>
<evidence type="ECO:0000313" key="2">
    <source>
        <dbReference type="EMBL" id="MCD7473179.1"/>
    </source>
</evidence>
<proteinExistence type="predicted"/>
<accession>A0ABS8TQM1</accession>
<name>A0ABS8TQM1_DATST</name>
<feature type="non-terminal residue" evidence="2">
    <location>
        <position position="82"/>
    </location>
</feature>
<organism evidence="2 3">
    <name type="scientific">Datura stramonium</name>
    <name type="common">Jimsonweed</name>
    <name type="synonym">Common thornapple</name>
    <dbReference type="NCBI Taxonomy" id="4076"/>
    <lineage>
        <taxon>Eukaryota</taxon>
        <taxon>Viridiplantae</taxon>
        <taxon>Streptophyta</taxon>
        <taxon>Embryophyta</taxon>
        <taxon>Tracheophyta</taxon>
        <taxon>Spermatophyta</taxon>
        <taxon>Magnoliopsida</taxon>
        <taxon>eudicotyledons</taxon>
        <taxon>Gunneridae</taxon>
        <taxon>Pentapetalae</taxon>
        <taxon>asterids</taxon>
        <taxon>lamiids</taxon>
        <taxon>Solanales</taxon>
        <taxon>Solanaceae</taxon>
        <taxon>Solanoideae</taxon>
        <taxon>Datureae</taxon>
        <taxon>Datura</taxon>
    </lineage>
</organism>
<gene>
    <name evidence="2" type="ORF">HAX54_014833</name>
</gene>
<dbReference type="Proteomes" id="UP000823775">
    <property type="component" value="Unassembled WGS sequence"/>
</dbReference>
<feature type="region of interest" description="Disordered" evidence="1">
    <location>
        <begin position="63"/>
        <end position="82"/>
    </location>
</feature>
<keyword evidence="3" id="KW-1185">Reference proteome</keyword>
<comment type="caution">
    <text evidence="2">The sequence shown here is derived from an EMBL/GenBank/DDBJ whole genome shotgun (WGS) entry which is preliminary data.</text>
</comment>
<sequence>MENKPRHPIERGPVDNRFKMKYHPKSAANCVTKEASLQSPTLPDKFAPIFSSEQYQMLQRMMNKKQDTQTTTNVAGASGSST</sequence>
<evidence type="ECO:0000256" key="1">
    <source>
        <dbReference type="SAM" id="MobiDB-lite"/>
    </source>
</evidence>
<reference evidence="2 3" key="1">
    <citation type="journal article" date="2021" name="BMC Genomics">
        <title>Datura genome reveals duplications of psychoactive alkaloid biosynthetic genes and high mutation rate following tissue culture.</title>
        <authorList>
            <person name="Rajewski A."/>
            <person name="Carter-House D."/>
            <person name="Stajich J."/>
            <person name="Litt A."/>
        </authorList>
    </citation>
    <scope>NUCLEOTIDE SEQUENCE [LARGE SCALE GENOMIC DNA]</scope>
    <source>
        <strain evidence="2">AR-01</strain>
    </source>
</reference>
<dbReference type="EMBL" id="JACEIK010001932">
    <property type="protein sequence ID" value="MCD7473179.1"/>
    <property type="molecule type" value="Genomic_DNA"/>
</dbReference>
<protein>
    <submittedName>
        <fullName evidence="2">Uncharacterized protein</fullName>
    </submittedName>
</protein>
<feature type="compositionally biased region" description="Polar residues" evidence="1">
    <location>
        <begin position="68"/>
        <end position="82"/>
    </location>
</feature>